<reference evidence="3 4" key="1">
    <citation type="journal article" date="2009" name="PLoS Genet.">
        <title>The genome of Nectria haematococca: contribution of supernumerary chromosomes to gene expansion.</title>
        <authorList>
            <person name="Coleman J.J."/>
            <person name="Rounsley S.D."/>
            <person name="Rodriguez-Carres M."/>
            <person name="Kuo A."/>
            <person name="Wasmann C.C."/>
            <person name="Grimwood J."/>
            <person name="Schmutz J."/>
            <person name="Taga M."/>
            <person name="White G.J."/>
            <person name="Zhou S."/>
            <person name="Schwartz D.C."/>
            <person name="Freitag M."/>
            <person name="Ma L.J."/>
            <person name="Danchin E.G."/>
            <person name="Henrissat B."/>
            <person name="Coutinho P.M."/>
            <person name="Nelson D.R."/>
            <person name="Straney D."/>
            <person name="Napoli C.A."/>
            <person name="Barker B.M."/>
            <person name="Gribskov M."/>
            <person name="Rep M."/>
            <person name="Kroken S."/>
            <person name="Molnar I."/>
            <person name="Rensing C."/>
            <person name="Kennell J.C."/>
            <person name="Zamora J."/>
            <person name="Farman M.L."/>
            <person name="Selker E.U."/>
            <person name="Salamov A."/>
            <person name="Shapiro H."/>
            <person name="Pangilinan J."/>
            <person name="Lindquist E."/>
            <person name="Lamers C."/>
            <person name="Grigoriev I.V."/>
            <person name="Geiser D.M."/>
            <person name="Covert S.F."/>
            <person name="Temporini E."/>
            <person name="Vanetten H.D."/>
        </authorList>
    </citation>
    <scope>NUCLEOTIDE SEQUENCE [LARGE SCALE GENOMIC DNA]</scope>
    <source>
        <strain evidence="4">ATCC MYA-4622 / CBS 123669 / FGSC 9596 / NRRL 45880 / 77-13-4</strain>
    </source>
</reference>
<keyword evidence="2" id="KW-0472">Membrane</keyword>
<dbReference type="RefSeq" id="XP_003039784.1">
    <property type="nucleotide sequence ID" value="XM_003039738.1"/>
</dbReference>
<keyword evidence="2" id="KW-0812">Transmembrane</keyword>
<dbReference type="EMBL" id="GG698970">
    <property type="protein sequence ID" value="EEU34071.1"/>
    <property type="molecule type" value="Genomic_DNA"/>
</dbReference>
<sequence>MAVRIFYFRYVCRRPQQGQLPPPLTTSPPPQPRPEDSPDPDPHASRSSPQYDVEAGGRPSSDPRSAVRSPQATQSSVEGVTRGRGSDPDNIAEPFFLQLEVVTIPGEGWEASLRVGSGPAWLWWSVVVVVVALLLMYAGLPLWTAVVRARHG</sequence>
<name>C7ZNW0_FUSV7</name>
<dbReference type="GeneID" id="9677702"/>
<accession>C7ZNW0</accession>
<feature type="compositionally biased region" description="Pro residues" evidence="1">
    <location>
        <begin position="20"/>
        <end position="32"/>
    </location>
</feature>
<protein>
    <submittedName>
        <fullName evidence="3">Uncharacterized protein</fullName>
    </submittedName>
</protein>
<keyword evidence="2" id="KW-1133">Transmembrane helix</keyword>
<evidence type="ECO:0000313" key="3">
    <source>
        <dbReference type="EMBL" id="EEU34071.1"/>
    </source>
</evidence>
<organism evidence="3 4">
    <name type="scientific">Fusarium vanettenii (strain ATCC MYA-4622 / CBS 123669 / FGSC 9596 / NRRL 45880 / 77-13-4)</name>
    <name type="common">Fusarium solani subsp. pisi</name>
    <dbReference type="NCBI Taxonomy" id="660122"/>
    <lineage>
        <taxon>Eukaryota</taxon>
        <taxon>Fungi</taxon>
        <taxon>Dikarya</taxon>
        <taxon>Ascomycota</taxon>
        <taxon>Pezizomycotina</taxon>
        <taxon>Sordariomycetes</taxon>
        <taxon>Hypocreomycetidae</taxon>
        <taxon>Hypocreales</taxon>
        <taxon>Nectriaceae</taxon>
        <taxon>Fusarium</taxon>
        <taxon>Fusarium solani species complex</taxon>
        <taxon>Fusarium vanettenii</taxon>
    </lineage>
</organism>
<feature type="transmembrane region" description="Helical" evidence="2">
    <location>
        <begin position="121"/>
        <end position="146"/>
    </location>
</feature>
<evidence type="ECO:0000313" key="4">
    <source>
        <dbReference type="Proteomes" id="UP000005206"/>
    </source>
</evidence>
<dbReference type="InParanoid" id="C7ZNW0"/>
<dbReference type="VEuPathDB" id="FungiDB:NECHADRAFT_85560"/>
<feature type="compositionally biased region" description="Basic and acidic residues" evidence="1">
    <location>
        <begin position="33"/>
        <end position="44"/>
    </location>
</feature>
<proteinExistence type="predicted"/>
<feature type="compositionally biased region" description="Polar residues" evidence="1">
    <location>
        <begin position="68"/>
        <end position="78"/>
    </location>
</feature>
<dbReference type="KEGG" id="nhe:NECHADRAFT_85560"/>
<gene>
    <name evidence="3" type="ORF">NECHADRAFT_85560</name>
</gene>
<dbReference type="AlphaFoldDB" id="C7ZNW0"/>
<keyword evidence="4" id="KW-1185">Reference proteome</keyword>
<feature type="region of interest" description="Disordered" evidence="1">
    <location>
        <begin position="16"/>
        <end position="89"/>
    </location>
</feature>
<dbReference type="HOGENOM" id="CLU_1722841_0_0_1"/>
<dbReference type="Proteomes" id="UP000005206">
    <property type="component" value="Chromosome 10"/>
</dbReference>
<evidence type="ECO:0000256" key="1">
    <source>
        <dbReference type="SAM" id="MobiDB-lite"/>
    </source>
</evidence>
<evidence type="ECO:0000256" key="2">
    <source>
        <dbReference type="SAM" id="Phobius"/>
    </source>
</evidence>